<dbReference type="Proteomes" id="UP000003824">
    <property type="component" value="Unassembled WGS sequence"/>
</dbReference>
<name>D5ZTH2_STRV1</name>
<gene>
    <name evidence="1" type="ORF">SSFG_03929</name>
</gene>
<dbReference type="AlphaFoldDB" id="D5ZTH2"/>
<evidence type="ECO:0000313" key="2">
    <source>
        <dbReference type="Proteomes" id="UP000003824"/>
    </source>
</evidence>
<reference evidence="2" key="1">
    <citation type="submission" date="2008-12" db="EMBL/GenBank/DDBJ databases">
        <title>Annotation of Streptomyces ghanaensis ATCC 14672.</title>
        <authorList>
            <consortium name="The Broad Institute Genome Sequencing Platform"/>
            <consortium name="Broad Institute Microbial Sequencing Center"/>
            <person name="Fischbach M."/>
            <person name="Ward D."/>
            <person name="Young S."/>
            <person name="Kodira C.D."/>
            <person name="Zeng Q."/>
            <person name="Koehrsen M."/>
            <person name="Godfrey P."/>
            <person name="Alvarado L."/>
            <person name="Berlin A.M."/>
            <person name="Borenstein D."/>
            <person name="Chen Z."/>
            <person name="Engels R."/>
            <person name="Freedman E."/>
            <person name="Gellesch M."/>
            <person name="Goldberg J."/>
            <person name="Griggs A."/>
            <person name="Gujja S."/>
            <person name="Heiman D.I."/>
            <person name="Hepburn T.A."/>
            <person name="Howarth C."/>
            <person name="Jen D."/>
            <person name="Larson L."/>
            <person name="Lewis B."/>
            <person name="Mehta T."/>
            <person name="Park D."/>
            <person name="Pearson M."/>
            <person name="Roberts A."/>
            <person name="Saif S."/>
            <person name="Shea T.D."/>
            <person name="Shenoy N."/>
            <person name="Sisk P."/>
            <person name="Stolte C."/>
            <person name="Sykes S.N."/>
            <person name="Walk T."/>
            <person name="White J."/>
            <person name="Yandava C."/>
            <person name="Straight P."/>
            <person name="Clardy J."/>
            <person name="Hung D."/>
            <person name="Kolter R."/>
            <person name="Mekalanos J."/>
            <person name="Walker S."/>
            <person name="Walsh C.T."/>
            <person name="Wieland B.L.C."/>
            <person name="Ilzarbe M."/>
            <person name="Galagan J."/>
            <person name="Nusbaum C."/>
            <person name="Birren B."/>
        </authorList>
    </citation>
    <scope>NUCLEOTIDE SEQUENCE [LARGE SCALE GENOMIC DNA]</scope>
    <source>
        <strain evidence="2">ATCC 14672 / DSM 40746 / JCM 4963 / KCTC 9882 / NRRL B-12104 / FH 1290</strain>
    </source>
</reference>
<accession>D5ZTH2</accession>
<dbReference type="EMBL" id="DS999641">
    <property type="protein sequence ID" value="EFE68685.2"/>
    <property type="molecule type" value="Genomic_DNA"/>
</dbReference>
<protein>
    <submittedName>
        <fullName evidence="1">Uncharacterized protein</fullName>
    </submittedName>
</protein>
<organism evidence="1 2">
    <name type="scientific">Streptomyces viridosporus (strain ATCC 14672 / DSM 40746 / JCM 4963 / KCTC 9882 / NRRL B-12104 / FH 1290)</name>
    <name type="common">Streptomyces ghanaensis</name>
    <dbReference type="NCBI Taxonomy" id="566461"/>
    <lineage>
        <taxon>Bacteria</taxon>
        <taxon>Bacillati</taxon>
        <taxon>Actinomycetota</taxon>
        <taxon>Actinomycetes</taxon>
        <taxon>Kitasatosporales</taxon>
        <taxon>Streptomycetaceae</taxon>
        <taxon>Streptomyces</taxon>
    </lineage>
</organism>
<evidence type="ECO:0000313" key="1">
    <source>
        <dbReference type="EMBL" id="EFE68685.2"/>
    </source>
</evidence>
<sequence length="30" mass="3152">MVVVAGSSPFTPGCDCLAHRFGNAADRSER</sequence>
<proteinExistence type="predicted"/>